<keyword evidence="8" id="KW-1015">Disulfide bond</keyword>
<comment type="caution">
    <text evidence="10">The sequence shown here is derived from an EMBL/GenBank/DDBJ whole genome shotgun (WGS) entry which is preliminary data.</text>
</comment>
<dbReference type="GO" id="GO:0042597">
    <property type="term" value="C:periplasmic space"/>
    <property type="evidence" value="ECO:0007669"/>
    <property type="project" value="UniProtKB-SubCell"/>
</dbReference>
<evidence type="ECO:0000256" key="1">
    <source>
        <dbReference type="ARBA" id="ARBA00004418"/>
    </source>
</evidence>
<comment type="similarity">
    <text evidence="2">Belongs to the aromatic amine dehydrogenase heavy chain family.</text>
</comment>
<feature type="chain" id="PRO_5031055160" evidence="9">
    <location>
        <begin position="26"/>
        <end position="380"/>
    </location>
</feature>
<name>A0A7X4VY39_9GAMM</name>
<evidence type="ECO:0000313" key="10">
    <source>
        <dbReference type="EMBL" id="NAW12469.1"/>
    </source>
</evidence>
<feature type="disulfide bond" evidence="8">
    <location>
        <begin position="179"/>
        <end position="194"/>
    </location>
</feature>
<protein>
    <submittedName>
        <fullName evidence="10">Amine dehydrogenase</fullName>
    </submittedName>
</protein>
<accession>A0A7X4VY39</accession>
<gene>
    <name evidence="10" type="ORF">GRB80_06390</name>
</gene>
<evidence type="ECO:0000256" key="6">
    <source>
        <dbReference type="ARBA" id="ARBA00022982"/>
    </source>
</evidence>
<dbReference type="GO" id="GO:0030058">
    <property type="term" value="F:aliphatic amine dehydrogenase activity"/>
    <property type="evidence" value="ECO:0007669"/>
    <property type="project" value="InterPro"/>
</dbReference>
<proteinExistence type="inferred from homology"/>
<evidence type="ECO:0000256" key="4">
    <source>
        <dbReference type="ARBA" id="ARBA00022729"/>
    </source>
</evidence>
<keyword evidence="11" id="KW-1185">Reference proteome</keyword>
<dbReference type="InterPro" id="IPR015943">
    <property type="entry name" value="WD40/YVTN_repeat-like_dom_sf"/>
</dbReference>
<evidence type="ECO:0000256" key="9">
    <source>
        <dbReference type="SAM" id="SignalP"/>
    </source>
</evidence>
<dbReference type="InterPro" id="IPR009451">
    <property type="entry name" value="Metamine_DH_Hvc"/>
</dbReference>
<sequence length="380" mass="42707">MLKKSLYRTGLAVSLSSLLISTAWAQLAKESYSIETLDEPDQHRTYIVDNNFTHALSTRIRVVDPNEQKLLGTISTGYMAPMVLSHDKSTIYTADIFYARSTRGERTDVLTATDAQTLNPLWEVELPAKLANMLTELYMLTISDDDRFVYAYNFTPATSITVVDVKNQEMVNEIEIPGCMLNYPVGDRAFASICGDGTLQKVVIDDQGQEVSRSKTRFFDPDEELMNERAILNGDTYYFTTTDGVIQPVHIVDGELQAGERWSLFGEDHQQENWGVGGWQLLAASPHLNRLYALVHPDHEPRKWEDPSDTVWAYDLESGEKVDEITLPNHVWSIHVTKDESPLLLGGTVEGDMEVYDLAQDSHVATMEEIAGTPILMLSH</sequence>
<dbReference type="InterPro" id="IPR011044">
    <property type="entry name" value="Quino_amine_DH_bsu"/>
</dbReference>
<evidence type="ECO:0000256" key="3">
    <source>
        <dbReference type="ARBA" id="ARBA00022448"/>
    </source>
</evidence>
<dbReference type="Gene3D" id="2.130.10.10">
    <property type="entry name" value="YVTN repeat-like/Quinoprotein amine dehydrogenase"/>
    <property type="match status" value="1"/>
</dbReference>
<evidence type="ECO:0000313" key="11">
    <source>
        <dbReference type="Proteomes" id="UP000448235"/>
    </source>
</evidence>
<evidence type="ECO:0000256" key="5">
    <source>
        <dbReference type="ARBA" id="ARBA00022764"/>
    </source>
</evidence>
<keyword evidence="4 9" id="KW-0732">Signal</keyword>
<keyword evidence="3" id="KW-0813">Transport</keyword>
<dbReference type="AlphaFoldDB" id="A0A7X4VY39"/>
<keyword evidence="6" id="KW-0249">Electron transport</keyword>
<feature type="signal peptide" evidence="9">
    <location>
        <begin position="1"/>
        <end position="25"/>
    </location>
</feature>
<evidence type="ECO:0000256" key="2">
    <source>
        <dbReference type="ARBA" id="ARBA00010548"/>
    </source>
</evidence>
<organism evidence="10 11">
    <name type="scientific">Halomonas icarae</name>
    <dbReference type="NCBI Taxonomy" id="2691040"/>
    <lineage>
        <taxon>Bacteria</taxon>
        <taxon>Pseudomonadati</taxon>
        <taxon>Pseudomonadota</taxon>
        <taxon>Gammaproteobacteria</taxon>
        <taxon>Oceanospirillales</taxon>
        <taxon>Halomonadaceae</taxon>
        <taxon>Halomonas</taxon>
    </lineage>
</organism>
<keyword evidence="5" id="KW-0574">Periplasm</keyword>
<keyword evidence="7" id="KW-0560">Oxidoreductase</keyword>
<reference evidence="10 11" key="1">
    <citation type="submission" date="2019-12" db="EMBL/GenBank/DDBJ databases">
        <title>Draft genome sequencing of Halomonas icarensis D1-1.</title>
        <authorList>
            <person name="Pandiyan K."/>
            <person name="Kushwaha P."/>
            <person name="Gowdham M."/>
            <person name="Chakdar H."/>
            <person name="Singh A."/>
            <person name="Kumar M."/>
            <person name="Saxena A.K."/>
        </authorList>
    </citation>
    <scope>NUCLEOTIDE SEQUENCE [LARGE SCALE GENOMIC DNA]</scope>
    <source>
        <strain evidence="10 11">D1-1</strain>
    </source>
</reference>
<dbReference type="RefSeq" id="WP_161422944.1">
    <property type="nucleotide sequence ID" value="NZ_JARWMY010000010.1"/>
</dbReference>
<dbReference type="Pfam" id="PF06433">
    <property type="entry name" value="Me-amine-dh_H"/>
    <property type="match status" value="1"/>
</dbReference>
<dbReference type="Proteomes" id="UP000448235">
    <property type="component" value="Unassembled WGS sequence"/>
</dbReference>
<comment type="subcellular location">
    <subcellularLocation>
        <location evidence="1">Periplasm</location>
    </subcellularLocation>
</comment>
<evidence type="ECO:0000256" key="7">
    <source>
        <dbReference type="ARBA" id="ARBA00023002"/>
    </source>
</evidence>
<evidence type="ECO:0000256" key="8">
    <source>
        <dbReference type="PIRSR" id="PIRSR609451-50"/>
    </source>
</evidence>
<dbReference type="EMBL" id="WUTS01000001">
    <property type="protein sequence ID" value="NAW12469.1"/>
    <property type="molecule type" value="Genomic_DNA"/>
</dbReference>
<dbReference type="SUPFAM" id="SSF50969">
    <property type="entry name" value="YVTN repeat-like/Quinoprotein amine dehydrogenase"/>
    <property type="match status" value="1"/>
</dbReference>